<dbReference type="InterPro" id="IPR036869">
    <property type="entry name" value="J_dom_sf"/>
</dbReference>
<sequence length="305" mass="37589">MYIARRPVSGHYEYSLKESYYEAPYWKSRIILDLGPTPEEHITYYSEVAFSIDLEEKLKSLGYQIDQWELERLFFRFLKPEAQRIITQFTRPRRIKKTRRHFSIKDIHPFDIKRRLVLKFNISNPKKIMHIPYPFLSELTEKSRDELENYFWDLEDRLKYREKIKYLLVIFDLLYLYPRIKPWELDEIFINNFCKILEDENFRMGLSVEELHRTYFCRYVWMYFDMILFFPIIKKYRAHTKSIYFEASKIFSIPVEELERASIEDLFKIFRKKAKELHPDKGGSHEKFIQLRKIFEELLNIKKYS</sequence>
<feature type="domain" description="J" evidence="1">
    <location>
        <begin position="246"/>
        <end position="303"/>
    </location>
</feature>
<dbReference type="SUPFAM" id="SSF46565">
    <property type="entry name" value="Chaperone J-domain"/>
    <property type="match status" value="1"/>
</dbReference>
<accession>A0AAE3TFG3</accession>
<comment type="caution">
    <text evidence="2">The sequence shown here is derived from an EMBL/GenBank/DDBJ whole genome shotgun (WGS) entry which is preliminary data.</text>
</comment>
<evidence type="ECO:0000259" key="1">
    <source>
        <dbReference type="PROSITE" id="PS50076"/>
    </source>
</evidence>
<reference evidence="2" key="1">
    <citation type="submission" date="2022-11" db="EMBL/GenBank/DDBJ databases">
        <title>Candidatus Alkanophaga archaea from heated hydrothermal vent sediment oxidize petroleum alkanes.</title>
        <authorList>
            <person name="Zehnle H."/>
            <person name="Laso-Perez R."/>
            <person name="Lipp J."/>
            <person name="Teske A."/>
            <person name="Wegener G."/>
        </authorList>
    </citation>
    <scope>NUCLEOTIDE SEQUENCE</scope>
    <source>
        <strain evidence="2">MCA70</strain>
    </source>
</reference>
<dbReference type="CDD" id="cd06257">
    <property type="entry name" value="DnaJ"/>
    <property type="match status" value="1"/>
</dbReference>
<evidence type="ECO:0000313" key="2">
    <source>
        <dbReference type="EMBL" id="MDF2952933.1"/>
    </source>
</evidence>
<dbReference type="AlphaFoldDB" id="A0AAE3TFG3"/>
<dbReference type="EMBL" id="JAPHEG010000001">
    <property type="protein sequence ID" value="MDF2952933.1"/>
    <property type="molecule type" value="Genomic_DNA"/>
</dbReference>
<gene>
    <name evidence="2" type="ORF">OD816_000178</name>
</gene>
<organism evidence="2 3">
    <name type="scientific">Candidatus Thermodesulfobacterium syntrophicum</name>
    <dbReference type="NCBI Taxonomy" id="3060442"/>
    <lineage>
        <taxon>Bacteria</taxon>
        <taxon>Pseudomonadati</taxon>
        <taxon>Thermodesulfobacteriota</taxon>
        <taxon>Thermodesulfobacteria</taxon>
        <taxon>Thermodesulfobacteriales</taxon>
        <taxon>Thermodesulfobacteriaceae</taxon>
        <taxon>Thermodesulfobacterium</taxon>
    </lineage>
</organism>
<proteinExistence type="predicted"/>
<dbReference type="Gene3D" id="1.10.287.110">
    <property type="entry name" value="DnaJ domain"/>
    <property type="match status" value="1"/>
</dbReference>
<protein>
    <recommendedName>
        <fullName evidence="1">J domain-containing protein</fullName>
    </recommendedName>
</protein>
<dbReference type="Proteomes" id="UP001144110">
    <property type="component" value="Unassembled WGS sequence"/>
</dbReference>
<name>A0AAE3TFG3_9BACT</name>
<evidence type="ECO:0000313" key="3">
    <source>
        <dbReference type="Proteomes" id="UP001144110"/>
    </source>
</evidence>
<dbReference type="PROSITE" id="PS50076">
    <property type="entry name" value="DNAJ_2"/>
    <property type="match status" value="1"/>
</dbReference>
<dbReference type="SMART" id="SM00271">
    <property type="entry name" value="DnaJ"/>
    <property type="match status" value="1"/>
</dbReference>
<dbReference type="InterPro" id="IPR001623">
    <property type="entry name" value="DnaJ_domain"/>
</dbReference>